<dbReference type="EMBL" id="VCGU01000002">
    <property type="protein sequence ID" value="TRY79960.1"/>
    <property type="molecule type" value="Genomic_DNA"/>
</dbReference>
<protein>
    <submittedName>
        <fullName evidence="3">Uncharacterized protein</fullName>
    </submittedName>
</protein>
<dbReference type="Proteomes" id="UP000318571">
    <property type="component" value="Chromosome 6"/>
</dbReference>
<name>A0A553PQK1_TIGCA</name>
<reference evidence="3 4" key="1">
    <citation type="journal article" date="2018" name="Nat. Ecol. Evol.">
        <title>Genomic signatures of mitonuclear coevolution across populations of Tigriopus californicus.</title>
        <authorList>
            <person name="Barreto F.S."/>
            <person name="Watson E.T."/>
            <person name="Lima T.G."/>
            <person name="Willett C.S."/>
            <person name="Edmands S."/>
            <person name="Li W."/>
            <person name="Burton R.S."/>
        </authorList>
    </citation>
    <scope>NUCLEOTIDE SEQUENCE [LARGE SCALE GENOMIC DNA]</scope>
    <source>
        <strain evidence="3 4">San Diego</strain>
    </source>
</reference>
<feature type="chain" id="PRO_5021996606" evidence="2">
    <location>
        <begin position="39"/>
        <end position="394"/>
    </location>
</feature>
<organism evidence="3 4">
    <name type="scientific">Tigriopus californicus</name>
    <name type="common">Marine copepod</name>
    <dbReference type="NCBI Taxonomy" id="6832"/>
    <lineage>
        <taxon>Eukaryota</taxon>
        <taxon>Metazoa</taxon>
        <taxon>Ecdysozoa</taxon>
        <taxon>Arthropoda</taxon>
        <taxon>Crustacea</taxon>
        <taxon>Multicrustacea</taxon>
        <taxon>Hexanauplia</taxon>
        <taxon>Copepoda</taxon>
        <taxon>Harpacticoida</taxon>
        <taxon>Harpacticidae</taxon>
        <taxon>Tigriopus</taxon>
    </lineage>
</organism>
<gene>
    <name evidence="3" type="ORF">TCAL_08090</name>
</gene>
<evidence type="ECO:0000256" key="1">
    <source>
        <dbReference type="SAM" id="MobiDB-lite"/>
    </source>
</evidence>
<feature type="compositionally biased region" description="Acidic residues" evidence="1">
    <location>
        <begin position="351"/>
        <end position="381"/>
    </location>
</feature>
<dbReference type="STRING" id="6832.A0A553PQK1"/>
<keyword evidence="4" id="KW-1185">Reference proteome</keyword>
<feature type="region of interest" description="Disordered" evidence="1">
    <location>
        <begin position="345"/>
        <end position="381"/>
    </location>
</feature>
<proteinExistence type="predicted"/>
<dbReference type="AlphaFoldDB" id="A0A553PQK1"/>
<evidence type="ECO:0000256" key="2">
    <source>
        <dbReference type="SAM" id="SignalP"/>
    </source>
</evidence>
<evidence type="ECO:0000313" key="3">
    <source>
        <dbReference type="EMBL" id="TRY79960.1"/>
    </source>
</evidence>
<keyword evidence="2" id="KW-0732">Signal</keyword>
<comment type="caution">
    <text evidence="3">The sequence shown here is derived from an EMBL/GenBank/DDBJ whole genome shotgun (WGS) entry which is preliminary data.</text>
</comment>
<sequence>MPPYQTWNRSSSSQISGRSKKLSLSALIVFVLLGSASPSPAQSSRSSRNHLLTPEVLNPAEIPDAHLRLKRAASPLPEGTLSPQLQSFLSQFVLIKTPHGYILGRSQRSDPNAVGGAESNFQLRQRRLPAEHNYQLRVRKSMPSSEQNFQLRVRKPYNAAENNYQLRVRKSSPRSAESNFQLRVRKPFPSPEDNFQLRVRKDGYHPAAENNFQLRVRKAFPSAENNFQLRVRKPFPSSEHNFQLRVRKPYPSAEDNFQLRVRKSVAADNFQLRVRKPFPSAEDNFQLRVRKPFPSAEDNFQLRVRKSHGVEKNPIDELLNRFHLLKTLHGGYILKDTKGKREEISDFPASADDDDNNNNNNDDDDDDVNDDQTLEDHGDDLDSIYYDELLRRNE</sequence>
<accession>A0A553PQK1</accession>
<feature type="signal peptide" evidence="2">
    <location>
        <begin position="1"/>
        <end position="38"/>
    </location>
</feature>
<evidence type="ECO:0000313" key="4">
    <source>
        <dbReference type="Proteomes" id="UP000318571"/>
    </source>
</evidence>